<dbReference type="InterPro" id="IPR010263">
    <property type="entry name" value="T6SS_TssK"/>
</dbReference>
<gene>
    <name evidence="1" type="ordered locus">AciX9_4006</name>
</gene>
<proteinExistence type="predicted"/>
<dbReference type="AlphaFoldDB" id="E8X5R8"/>
<dbReference type="KEGG" id="acm:AciX9_4006"/>
<dbReference type="PANTHER" id="PTHR35566">
    <property type="entry name" value="BLR3599 PROTEIN"/>
    <property type="match status" value="1"/>
</dbReference>
<evidence type="ECO:0000313" key="1">
    <source>
        <dbReference type="EMBL" id="ADW70802.1"/>
    </source>
</evidence>
<reference evidence="2" key="1">
    <citation type="submission" date="2011-01" db="EMBL/GenBank/DDBJ databases">
        <title>Complete sequence of plasmid1 of Acidobacterium sp. MP5ACTX9.</title>
        <authorList>
            <consortium name="US DOE Joint Genome Institute"/>
            <person name="Lucas S."/>
            <person name="Copeland A."/>
            <person name="Lapidus A."/>
            <person name="Cheng J.-F."/>
            <person name="Goodwin L."/>
            <person name="Pitluck S."/>
            <person name="Teshima H."/>
            <person name="Detter J.C."/>
            <person name="Han C."/>
            <person name="Tapia R."/>
            <person name="Land M."/>
            <person name="Hauser L."/>
            <person name="Kyrpides N."/>
            <person name="Ivanova N."/>
            <person name="Ovchinnikova G."/>
            <person name="Pagani I."/>
            <person name="Rawat S.R."/>
            <person name="Mannisto M."/>
            <person name="Haggblom M.M."/>
            <person name="Woyke T."/>
        </authorList>
    </citation>
    <scope>NUCLEOTIDE SEQUENCE [LARGE SCALE GENOMIC DNA]</scope>
    <source>
        <strain evidence="2">MP5ACTX9</strain>
        <plasmid evidence="2">Plasmid pACIX901</plasmid>
    </source>
</reference>
<keyword evidence="2" id="KW-1185">Reference proteome</keyword>
<sequence>MRQLQPVIWSKGTFLSPQHLQSQERFVEDTVRFYLDSLVSKSWGFLKIQIDAKALTEGTLTISVATGIFPDALPIDVPASDPAPPSRVLDECFRDGRETCMFYLAIPQYLQGGMNVSLQRGRVSTRYLAQLQMTRDENSGSNEKPVQVARKNLQLLAEGENLEGSVLLACARVLKTETGMYHLDPTYVPSLIDVHGNETLTSIIRGLIELLVTRSSQLSGSRRQKNQTLADFTASDVANFWLLYTINTHLPGLRHYLESSSVQPEMLFGDLSDLAGALTAFSTQIDPRDLPRYDHDNLGPCFIELDRLLRIMLETVVPTNVVSIPLNLTRETIYAASIDKDAWFDNSRFYLAVSADMRDTDLIDRIPKLTKVCSATHIEMLVRQALPGIKLTHVEQPPRAIPVKLRYQYFSIERSGTAWEAVQRARNFAVYAPSDLLNPQMELIILLPKAN</sequence>
<dbReference type="RefSeq" id="WP_013572714.1">
    <property type="nucleotide sequence ID" value="NC_015057.1"/>
</dbReference>
<dbReference type="OrthoDB" id="9775333at2"/>
<accession>E8X5R8</accession>
<organism evidence="2">
    <name type="scientific">Granulicella tundricola (strain ATCC BAA-1859 / DSM 23138 / MP5ACTX9)</name>
    <dbReference type="NCBI Taxonomy" id="1198114"/>
    <lineage>
        <taxon>Bacteria</taxon>
        <taxon>Pseudomonadati</taxon>
        <taxon>Acidobacteriota</taxon>
        <taxon>Terriglobia</taxon>
        <taxon>Terriglobales</taxon>
        <taxon>Acidobacteriaceae</taxon>
        <taxon>Granulicella</taxon>
    </lineage>
</organism>
<keyword evidence="1" id="KW-0614">Plasmid</keyword>
<geneLocation type="plasmid" evidence="1 2">
    <name>pACIX901</name>
</geneLocation>
<dbReference type="NCBIfam" id="TIGR03353">
    <property type="entry name" value="VI_chp_4"/>
    <property type="match status" value="1"/>
</dbReference>
<evidence type="ECO:0000313" key="2">
    <source>
        <dbReference type="Proteomes" id="UP000000343"/>
    </source>
</evidence>
<dbReference type="EMBL" id="CP002481">
    <property type="protein sequence ID" value="ADW70802.1"/>
    <property type="molecule type" value="Genomic_DNA"/>
</dbReference>
<dbReference type="Pfam" id="PF05936">
    <property type="entry name" value="T6SS_VasE"/>
    <property type="match status" value="1"/>
</dbReference>
<dbReference type="HOGENOM" id="CLU_031690_3_1_0"/>
<protein>
    <submittedName>
        <fullName evidence="1">Type VI secretion protein, VC_A0114 family</fullName>
    </submittedName>
</protein>
<dbReference type="Proteomes" id="UP000000343">
    <property type="component" value="Plasmid pACIX901"/>
</dbReference>
<dbReference type="PANTHER" id="PTHR35566:SF1">
    <property type="entry name" value="TYPE VI SECRETION SYSTEM BASEPLATE COMPONENT TSSK1"/>
    <property type="match status" value="1"/>
</dbReference>
<name>E8X5R8_GRATM</name>